<evidence type="ECO:0000256" key="2">
    <source>
        <dbReference type="ARBA" id="ARBA00005907"/>
    </source>
</evidence>
<dbReference type="GO" id="GO:0030691">
    <property type="term" value="C:Noc2p-Noc3p complex"/>
    <property type="evidence" value="ECO:0007669"/>
    <property type="project" value="TreeGrafter"/>
</dbReference>
<evidence type="ECO:0000313" key="6">
    <source>
        <dbReference type="Proteomes" id="UP000053259"/>
    </source>
</evidence>
<accession>A0A0D2APK5</accession>
<dbReference type="OrthoDB" id="10266662at2759"/>
<dbReference type="GeneID" id="27308548"/>
<evidence type="ECO:0000256" key="1">
    <source>
        <dbReference type="ARBA" id="ARBA00004123"/>
    </source>
</evidence>
<dbReference type="GO" id="GO:0042273">
    <property type="term" value="P:ribosomal large subunit biogenesis"/>
    <property type="evidence" value="ECO:0007669"/>
    <property type="project" value="TreeGrafter"/>
</dbReference>
<name>A0A0D2APK5_9PEZI</name>
<feature type="region of interest" description="Disordered" evidence="4">
    <location>
        <begin position="186"/>
        <end position="220"/>
    </location>
</feature>
<keyword evidence="3" id="KW-0539">Nucleus</keyword>
<dbReference type="EMBL" id="KN847530">
    <property type="protein sequence ID" value="KIW08618.1"/>
    <property type="molecule type" value="Genomic_DNA"/>
</dbReference>
<dbReference type="GO" id="GO:0005654">
    <property type="term" value="C:nucleoplasm"/>
    <property type="evidence" value="ECO:0007669"/>
    <property type="project" value="TreeGrafter"/>
</dbReference>
<dbReference type="RefSeq" id="XP_016218487.1">
    <property type="nucleotide sequence ID" value="XM_016353334.1"/>
</dbReference>
<evidence type="ECO:0000256" key="4">
    <source>
        <dbReference type="SAM" id="MobiDB-lite"/>
    </source>
</evidence>
<reference evidence="5 6" key="1">
    <citation type="submission" date="2015-01" db="EMBL/GenBank/DDBJ databases">
        <title>The Genome Sequence of Ochroconis gallopava CBS43764.</title>
        <authorList>
            <consortium name="The Broad Institute Genomics Platform"/>
            <person name="Cuomo C."/>
            <person name="de Hoog S."/>
            <person name="Gorbushina A."/>
            <person name="Stielow B."/>
            <person name="Teixiera M."/>
            <person name="Abouelleil A."/>
            <person name="Chapman S.B."/>
            <person name="Priest M."/>
            <person name="Young S.K."/>
            <person name="Wortman J."/>
            <person name="Nusbaum C."/>
            <person name="Birren B."/>
        </authorList>
    </citation>
    <scope>NUCLEOTIDE SEQUENCE [LARGE SCALE GENOMIC DNA]</scope>
    <source>
        <strain evidence="5 6">CBS 43764</strain>
    </source>
</reference>
<evidence type="ECO:0000313" key="5">
    <source>
        <dbReference type="EMBL" id="KIW08618.1"/>
    </source>
</evidence>
<evidence type="ECO:0008006" key="7">
    <source>
        <dbReference type="Google" id="ProtNLM"/>
    </source>
</evidence>
<dbReference type="VEuPathDB" id="FungiDB:PV09_00575"/>
<dbReference type="AlphaFoldDB" id="A0A0D2APK5"/>
<proteinExistence type="inferred from homology"/>
<dbReference type="PANTHER" id="PTHR12687">
    <property type="entry name" value="NUCLEOLAR COMPLEX 2 AND RAD4-RELATED"/>
    <property type="match status" value="1"/>
</dbReference>
<dbReference type="GO" id="GO:0030690">
    <property type="term" value="C:Noc1p-Noc2p complex"/>
    <property type="evidence" value="ECO:0007669"/>
    <property type="project" value="TreeGrafter"/>
</dbReference>
<feature type="compositionally biased region" description="Acidic residues" evidence="4">
    <location>
        <begin position="749"/>
        <end position="766"/>
    </location>
</feature>
<feature type="region of interest" description="Disordered" evidence="4">
    <location>
        <begin position="716"/>
        <end position="766"/>
    </location>
</feature>
<dbReference type="GO" id="GO:0005730">
    <property type="term" value="C:nucleolus"/>
    <property type="evidence" value="ECO:0007669"/>
    <property type="project" value="TreeGrafter"/>
</dbReference>
<dbReference type="InterPro" id="IPR005343">
    <property type="entry name" value="Noc2"/>
</dbReference>
<dbReference type="InParanoid" id="A0A0D2APK5"/>
<organism evidence="5 6">
    <name type="scientific">Verruconis gallopava</name>
    <dbReference type="NCBI Taxonomy" id="253628"/>
    <lineage>
        <taxon>Eukaryota</taxon>
        <taxon>Fungi</taxon>
        <taxon>Dikarya</taxon>
        <taxon>Ascomycota</taxon>
        <taxon>Pezizomycotina</taxon>
        <taxon>Dothideomycetes</taxon>
        <taxon>Pleosporomycetidae</taxon>
        <taxon>Venturiales</taxon>
        <taxon>Sympoventuriaceae</taxon>
        <taxon>Verruconis</taxon>
    </lineage>
</organism>
<feature type="region of interest" description="Disordered" evidence="4">
    <location>
        <begin position="77"/>
        <end position="158"/>
    </location>
</feature>
<dbReference type="PANTHER" id="PTHR12687:SF4">
    <property type="entry name" value="NUCLEOLAR COMPLEX PROTEIN 2 HOMOLOG"/>
    <property type="match status" value="1"/>
</dbReference>
<feature type="compositionally biased region" description="Acidic residues" evidence="4">
    <location>
        <begin position="109"/>
        <end position="119"/>
    </location>
</feature>
<keyword evidence="6" id="KW-1185">Reference proteome</keyword>
<evidence type="ECO:0000256" key="3">
    <source>
        <dbReference type="ARBA" id="ARBA00023242"/>
    </source>
</evidence>
<feature type="compositionally biased region" description="Basic and acidic residues" evidence="4">
    <location>
        <begin position="44"/>
        <end position="65"/>
    </location>
</feature>
<feature type="compositionally biased region" description="Basic and acidic residues" evidence="4">
    <location>
        <begin position="716"/>
        <end position="733"/>
    </location>
</feature>
<protein>
    <recommendedName>
        <fullName evidence="7">Nucleolar complex protein 2</fullName>
    </recommendedName>
</protein>
<dbReference type="Pfam" id="PF03715">
    <property type="entry name" value="Noc2"/>
    <property type="match status" value="1"/>
</dbReference>
<dbReference type="FunCoup" id="A0A0D2APK5">
    <property type="interactions" value="1002"/>
</dbReference>
<sequence length="766" mass="86913">MAQTKATKKFEKRHLKETLQRRKEVAKIKQKKQIKEKQKARRAKEKEGEEAEKPEKRINDINGEKFKEMTVDEFFQGGFEIPEQLSEKRTTKSKNAPTTGKRKRTSATDDNDDEDDNDSDSSSTDSVESFPVAYSSASDDESEADIGDHKQQLEDLKKKDPEFYEYMKENDPELLDFEDADLAEIDLLSDDEDTPKKKRKTAKGSASDSEDENEPSNSEVTKAMINKWEKAMVETKSLRALREVVLAFRAAAHLNEETGKSYKYRVSNPDVYHSLLMIALKHAPTVLHHHLPVKEHANGKVSLPTDSKKFRTMAPMLKSHITSVHHLLQGLSDSATLRLTLSSILPLLPYILSFKPVVRNLIKTITATWSSTTSDEATRISAFLVLRRLMVIGDAGLREAVLKSVYQGLVRGSRNTTPHTIAGVNLMKNSAAELWGLDSKIGYTTGFTFIRQLAIHLRSTITNPTSDSYKTIYNWQYVHSLDFWSRVLSEHCASIKEAESGKESPLRPLIYPTVQITIGAMRLIPTSQYFPLRFQLMHSLLRLSRATTTYIPLGPALYEVLQSNELRKPPKQSTLRPLDFKTNIRAPKQYLKTRVYQDGLGEQVCEFLSEFLVLWCRNIAFPELALPLIVIIKRWLRDAGGDRSGNRNHKLNSALKLVLQKIESNSRFIEEKRAKVEFAPGNRAGIEGFLKDTEWEKTPLGAFVVGQRKVREQKEKVLEEGRKAQEAKRAKLDEESDDENVRGGGGFVDAEEQDESEGEGEEDEEQ</sequence>
<dbReference type="STRING" id="253628.A0A0D2APK5"/>
<feature type="compositionally biased region" description="Basic and acidic residues" evidence="4">
    <location>
        <begin position="14"/>
        <end position="37"/>
    </location>
</feature>
<feature type="compositionally biased region" description="Basic residues" evidence="4">
    <location>
        <begin position="1"/>
        <end position="13"/>
    </location>
</feature>
<dbReference type="HOGENOM" id="CLU_011272_0_0_1"/>
<gene>
    <name evidence="5" type="ORF">PV09_00575</name>
</gene>
<feature type="region of interest" description="Disordered" evidence="4">
    <location>
        <begin position="1"/>
        <end position="65"/>
    </location>
</feature>
<comment type="similarity">
    <text evidence="2">Belongs to the NOC2 family.</text>
</comment>
<dbReference type="Proteomes" id="UP000053259">
    <property type="component" value="Unassembled WGS sequence"/>
</dbReference>
<comment type="subcellular location">
    <subcellularLocation>
        <location evidence="1">Nucleus</location>
    </subcellularLocation>
</comment>
<feature type="compositionally biased region" description="Basic and acidic residues" evidence="4">
    <location>
        <begin position="146"/>
        <end position="158"/>
    </location>
</feature>
<feature type="compositionally biased region" description="Low complexity" evidence="4">
    <location>
        <begin position="120"/>
        <end position="129"/>
    </location>
</feature>